<dbReference type="OrthoDB" id="5105723at2759"/>
<evidence type="ECO:0000313" key="3">
    <source>
        <dbReference type="Proteomes" id="UP000236664"/>
    </source>
</evidence>
<feature type="region of interest" description="Disordered" evidence="1">
    <location>
        <begin position="1"/>
        <end position="26"/>
    </location>
</feature>
<dbReference type="EMBL" id="MTQA01000095">
    <property type="protein sequence ID" value="PNP78864.1"/>
    <property type="molecule type" value="Genomic_DNA"/>
</dbReference>
<organism evidence="2 3">
    <name type="scientific">Gibberella nygamai</name>
    <name type="common">Bean root rot disease fungus</name>
    <name type="synonym">Fusarium nygamai</name>
    <dbReference type="NCBI Taxonomy" id="42673"/>
    <lineage>
        <taxon>Eukaryota</taxon>
        <taxon>Fungi</taxon>
        <taxon>Dikarya</taxon>
        <taxon>Ascomycota</taxon>
        <taxon>Pezizomycotina</taxon>
        <taxon>Sordariomycetes</taxon>
        <taxon>Hypocreomycetidae</taxon>
        <taxon>Hypocreales</taxon>
        <taxon>Nectriaceae</taxon>
        <taxon>Fusarium</taxon>
        <taxon>Fusarium fujikuroi species complex</taxon>
    </lineage>
</organism>
<proteinExistence type="predicted"/>
<accession>A0A2K0W9D0</accession>
<comment type="caution">
    <text evidence="2">The sequence shown here is derived from an EMBL/GenBank/DDBJ whole genome shotgun (WGS) entry which is preliminary data.</text>
</comment>
<evidence type="ECO:0000256" key="1">
    <source>
        <dbReference type="SAM" id="MobiDB-lite"/>
    </source>
</evidence>
<dbReference type="AlphaFoldDB" id="A0A2K0W9D0"/>
<reference evidence="2 3" key="1">
    <citation type="submission" date="2017-06" db="EMBL/GenBank/DDBJ databases">
        <title>Genome of Fusarium nygamai isolate CS10214.</title>
        <authorList>
            <person name="Gardiner D.M."/>
            <person name="Obanor F."/>
            <person name="Kazan K."/>
        </authorList>
    </citation>
    <scope>NUCLEOTIDE SEQUENCE [LARGE SCALE GENOMIC DNA]</scope>
    <source>
        <strain evidence="2 3">CS10214</strain>
    </source>
</reference>
<sequence length="64" mass="6980">MELTTPFDDLEMNGIEVPSSQPSAATNDKFSNIIRPISSNDDICDYTALFGKYVSTTGGDEETE</sequence>
<name>A0A2K0W9D0_GIBNY</name>
<protein>
    <submittedName>
        <fullName evidence="2">Uncharacterized protein</fullName>
    </submittedName>
</protein>
<evidence type="ECO:0000313" key="2">
    <source>
        <dbReference type="EMBL" id="PNP78864.1"/>
    </source>
</evidence>
<keyword evidence="3" id="KW-1185">Reference proteome</keyword>
<gene>
    <name evidence="2" type="ORF">FNYG_07729</name>
</gene>
<dbReference type="Proteomes" id="UP000236664">
    <property type="component" value="Unassembled WGS sequence"/>
</dbReference>